<protein>
    <submittedName>
        <fullName evidence="1">Uncharacterized protein</fullName>
    </submittedName>
</protein>
<comment type="caution">
    <text evidence="1">The sequence shown here is derived from an EMBL/GenBank/DDBJ whole genome shotgun (WGS) entry which is preliminary data.</text>
</comment>
<accession>A0A6D2JZJ5</accession>
<evidence type="ECO:0000313" key="1">
    <source>
        <dbReference type="EMBL" id="CAA7041369.1"/>
    </source>
</evidence>
<sequence length="105" mass="11716">MLTSSTLDYLFSFLFEVIILPFQCSPNLKLSLTLTADWVIPLLVLLSSLNLSISSSSSLVSVFRSSLPSHYLLLCERCLLPSPLNILNCCFLKVGFLKCIKNSRN</sequence>
<proteinExistence type="predicted"/>
<dbReference type="AlphaFoldDB" id="A0A6D2JZJ5"/>
<name>A0A6D2JZJ5_9BRAS</name>
<dbReference type="EMBL" id="CACVBM020001243">
    <property type="protein sequence ID" value="CAA7041369.1"/>
    <property type="molecule type" value="Genomic_DNA"/>
</dbReference>
<dbReference type="Proteomes" id="UP000467841">
    <property type="component" value="Unassembled WGS sequence"/>
</dbReference>
<keyword evidence="2" id="KW-1185">Reference proteome</keyword>
<organism evidence="1 2">
    <name type="scientific">Microthlaspi erraticum</name>
    <dbReference type="NCBI Taxonomy" id="1685480"/>
    <lineage>
        <taxon>Eukaryota</taxon>
        <taxon>Viridiplantae</taxon>
        <taxon>Streptophyta</taxon>
        <taxon>Embryophyta</taxon>
        <taxon>Tracheophyta</taxon>
        <taxon>Spermatophyta</taxon>
        <taxon>Magnoliopsida</taxon>
        <taxon>eudicotyledons</taxon>
        <taxon>Gunneridae</taxon>
        <taxon>Pentapetalae</taxon>
        <taxon>rosids</taxon>
        <taxon>malvids</taxon>
        <taxon>Brassicales</taxon>
        <taxon>Brassicaceae</taxon>
        <taxon>Coluteocarpeae</taxon>
        <taxon>Microthlaspi</taxon>
    </lineage>
</organism>
<evidence type="ECO:0000313" key="2">
    <source>
        <dbReference type="Proteomes" id="UP000467841"/>
    </source>
</evidence>
<reference evidence="1" key="1">
    <citation type="submission" date="2020-01" db="EMBL/GenBank/DDBJ databases">
        <authorList>
            <person name="Mishra B."/>
        </authorList>
    </citation>
    <scope>NUCLEOTIDE SEQUENCE [LARGE SCALE GENOMIC DNA]</scope>
</reference>
<gene>
    <name evidence="1" type="ORF">MERR_LOCUS28604</name>
</gene>